<proteinExistence type="predicted"/>
<name>A0A2H1KA87_BRELN</name>
<dbReference type="OrthoDB" id="9791166at2"/>
<feature type="transmembrane region" description="Helical" evidence="2">
    <location>
        <begin position="255"/>
        <end position="274"/>
    </location>
</feature>
<feature type="compositionally biased region" description="Basic and acidic residues" evidence="1">
    <location>
        <begin position="85"/>
        <end position="106"/>
    </location>
</feature>
<dbReference type="EMBL" id="FXZA01000029">
    <property type="protein sequence ID" value="SMX96653.1"/>
    <property type="molecule type" value="Genomic_DNA"/>
</dbReference>
<keyword evidence="2" id="KW-0812">Transmembrane</keyword>
<dbReference type="Proteomes" id="UP000234498">
    <property type="component" value="Unassembled WGS sequence"/>
</dbReference>
<dbReference type="Pfam" id="PF03929">
    <property type="entry name" value="PepSY_TM"/>
    <property type="match status" value="1"/>
</dbReference>
<organism evidence="3 4">
    <name type="scientific">Brevibacterium linens</name>
    <dbReference type="NCBI Taxonomy" id="1703"/>
    <lineage>
        <taxon>Bacteria</taxon>
        <taxon>Bacillati</taxon>
        <taxon>Actinomycetota</taxon>
        <taxon>Actinomycetes</taxon>
        <taxon>Micrococcales</taxon>
        <taxon>Brevibacteriaceae</taxon>
        <taxon>Brevibacterium</taxon>
    </lineage>
</organism>
<protein>
    <submittedName>
        <fullName evidence="3">PepSY-associated TM region</fullName>
    </submittedName>
</protein>
<dbReference type="PANTHER" id="PTHR34219:SF1">
    <property type="entry name" value="PEPSY DOMAIN-CONTAINING PROTEIN"/>
    <property type="match status" value="1"/>
</dbReference>
<keyword evidence="2" id="KW-1133">Transmembrane helix</keyword>
<feature type="transmembrane region" description="Helical" evidence="2">
    <location>
        <begin position="20"/>
        <end position="42"/>
    </location>
</feature>
<feature type="transmembrane region" description="Helical" evidence="2">
    <location>
        <begin position="214"/>
        <end position="234"/>
    </location>
</feature>
<keyword evidence="2" id="KW-0472">Membrane</keyword>
<evidence type="ECO:0000313" key="3">
    <source>
        <dbReference type="EMBL" id="SMX96653.1"/>
    </source>
</evidence>
<dbReference type="InterPro" id="IPR005625">
    <property type="entry name" value="PepSY-ass_TM"/>
</dbReference>
<reference evidence="3 4" key="1">
    <citation type="submission" date="2017-03" db="EMBL/GenBank/DDBJ databases">
        <authorList>
            <person name="Afonso C.L."/>
            <person name="Miller P.J."/>
            <person name="Scott M.A."/>
            <person name="Spackman E."/>
            <person name="Goraichik I."/>
            <person name="Dimitrov K.M."/>
            <person name="Suarez D.L."/>
            <person name="Swayne D.E."/>
        </authorList>
    </citation>
    <scope>NUCLEOTIDE SEQUENCE [LARGE SCALE GENOMIC DNA]</scope>
    <source>
        <strain evidence="3 4">Mu101</strain>
    </source>
</reference>
<evidence type="ECO:0000313" key="4">
    <source>
        <dbReference type="Proteomes" id="UP000234498"/>
    </source>
</evidence>
<feature type="region of interest" description="Disordered" evidence="1">
    <location>
        <begin position="67"/>
        <end position="124"/>
    </location>
</feature>
<evidence type="ECO:0000256" key="2">
    <source>
        <dbReference type="SAM" id="Phobius"/>
    </source>
</evidence>
<feature type="transmembrane region" description="Helical" evidence="2">
    <location>
        <begin position="280"/>
        <end position="299"/>
    </location>
</feature>
<accession>A0A2H1KA87</accession>
<sequence>MLDSRGGIERRAGLRRTFSWHASVGIWAAIGMLFLSATGITWSQLGGENVTKLRAALIWETPAISTELTGESATESADAGGAGDHSGHDGHEGHEGHDAHAEHNGHEAGTGQGPTSGTADGDPADFDMMLAMAHGVNIDTGAVEILRPADANSAWVVQEIQRSYPTKVDAVAFDPTTMEVTDRVDFADYGLAAKLARWGIDVHMGSLFGLANQIVLFVLAIGIAAMVVWGYVMWWQRRPKHDPTRRCGVKPPRGALLNAPWWGTGVIVVAGIGIGIFLPMVGISLVVFLIIDVALGVLARRRERVTD</sequence>
<evidence type="ECO:0000256" key="1">
    <source>
        <dbReference type="SAM" id="MobiDB-lite"/>
    </source>
</evidence>
<dbReference type="PANTHER" id="PTHR34219">
    <property type="entry name" value="IRON-REGULATED INNER MEMBRANE PROTEIN-RELATED"/>
    <property type="match status" value="1"/>
</dbReference>
<gene>
    <name evidence="3" type="ORF">BLIN101_03160</name>
</gene>
<dbReference type="AlphaFoldDB" id="A0A2H1KA87"/>
<dbReference type="RefSeq" id="WP_101596583.1">
    <property type="nucleotide sequence ID" value="NZ_FXZA01000029.1"/>
</dbReference>